<accession>A0A8J8NP32</accession>
<feature type="coiled-coil region" evidence="10">
    <location>
        <begin position="60"/>
        <end position="122"/>
    </location>
</feature>
<name>A0A8J8NP32_HALGN</name>
<keyword evidence="8 10" id="KW-0175">Coiled coil</keyword>
<evidence type="ECO:0000256" key="4">
    <source>
        <dbReference type="ARBA" id="ARBA00022692"/>
    </source>
</evidence>
<evidence type="ECO:0000256" key="5">
    <source>
        <dbReference type="ARBA" id="ARBA00022927"/>
    </source>
</evidence>
<evidence type="ECO:0000256" key="9">
    <source>
        <dbReference type="ARBA" id="ARBA00023136"/>
    </source>
</evidence>
<keyword evidence="13" id="KW-1185">Reference proteome</keyword>
<organism evidence="12 13">
    <name type="scientific">Halteria grandinella</name>
    <dbReference type="NCBI Taxonomy" id="5974"/>
    <lineage>
        <taxon>Eukaryota</taxon>
        <taxon>Sar</taxon>
        <taxon>Alveolata</taxon>
        <taxon>Ciliophora</taxon>
        <taxon>Intramacronucleata</taxon>
        <taxon>Spirotrichea</taxon>
        <taxon>Stichotrichia</taxon>
        <taxon>Sporadotrichida</taxon>
        <taxon>Halteriidae</taxon>
        <taxon>Halteria</taxon>
    </lineage>
</organism>
<dbReference type="GO" id="GO:0006906">
    <property type="term" value="P:vesicle fusion"/>
    <property type="evidence" value="ECO:0007669"/>
    <property type="project" value="TreeGrafter"/>
</dbReference>
<gene>
    <name evidence="12" type="ORF">FGO68_gene12507</name>
</gene>
<dbReference type="Proteomes" id="UP000785679">
    <property type="component" value="Unassembled WGS sequence"/>
</dbReference>
<dbReference type="InterPro" id="IPR010989">
    <property type="entry name" value="SNARE"/>
</dbReference>
<dbReference type="SMART" id="SM00397">
    <property type="entry name" value="t_SNARE"/>
    <property type="match status" value="1"/>
</dbReference>
<evidence type="ECO:0000256" key="10">
    <source>
        <dbReference type="SAM" id="Coils"/>
    </source>
</evidence>
<keyword evidence="9" id="KW-0472">Membrane</keyword>
<dbReference type="InterPro" id="IPR000727">
    <property type="entry name" value="T_SNARE_dom"/>
</dbReference>
<feature type="domain" description="T-SNARE coiled-coil homology" evidence="11">
    <location>
        <begin position="146"/>
        <end position="208"/>
    </location>
</feature>
<dbReference type="PROSITE" id="PS00914">
    <property type="entry name" value="SYNTAXIN"/>
    <property type="match status" value="1"/>
</dbReference>
<dbReference type="GO" id="GO:0005484">
    <property type="term" value="F:SNAP receptor activity"/>
    <property type="evidence" value="ECO:0007669"/>
    <property type="project" value="InterPro"/>
</dbReference>
<dbReference type="PANTHER" id="PTHR19957:SF83">
    <property type="entry name" value="SYNTAXIN-16"/>
    <property type="match status" value="1"/>
</dbReference>
<dbReference type="InterPro" id="IPR006012">
    <property type="entry name" value="Syntaxin/epimorphin_CS"/>
</dbReference>
<dbReference type="GO" id="GO:0000139">
    <property type="term" value="C:Golgi membrane"/>
    <property type="evidence" value="ECO:0007669"/>
    <property type="project" value="UniProtKB-SubCell"/>
</dbReference>
<evidence type="ECO:0000256" key="1">
    <source>
        <dbReference type="ARBA" id="ARBA00004409"/>
    </source>
</evidence>
<keyword evidence="7" id="KW-0333">Golgi apparatus</keyword>
<keyword evidence="4" id="KW-0812">Transmembrane</keyword>
<reference evidence="12" key="1">
    <citation type="submission" date="2019-06" db="EMBL/GenBank/DDBJ databases">
        <authorList>
            <person name="Zheng W."/>
        </authorList>
    </citation>
    <scope>NUCLEOTIDE SEQUENCE</scope>
    <source>
        <strain evidence="12">QDHG01</strain>
    </source>
</reference>
<evidence type="ECO:0000259" key="11">
    <source>
        <dbReference type="PROSITE" id="PS50192"/>
    </source>
</evidence>
<keyword evidence="3" id="KW-0813">Transport</keyword>
<protein>
    <recommendedName>
        <fullName evidence="11">t-SNARE coiled-coil homology domain-containing protein</fullName>
    </recommendedName>
</protein>
<dbReference type="PROSITE" id="PS50192">
    <property type="entry name" value="T_SNARE"/>
    <property type="match status" value="1"/>
</dbReference>
<dbReference type="EMBL" id="RRYP01011333">
    <property type="protein sequence ID" value="TNV77799.1"/>
    <property type="molecule type" value="Genomic_DNA"/>
</dbReference>
<dbReference type="GO" id="GO:0031201">
    <property type="term" value="C:SNARE complex"/>
    <property type="evidence" value="ECO:0007669"/>
    <property type="project" value="TreeGrafter"/>
</dbReference>
<dbReference type="GO" id="GO:0006886">
    <property type="term" value="P:intracellular protein transport"/>
    <property type="evidence" value="ECO:0007669"/>
    <property type="project" value="InterPro"/>
</dbReference>
<dbReference type="GO" id="GO:0048278">
    <property type="term" value="P:vesicle docking"/>
    <property type="evidence" value="ECO:0007669"/>
    <property type="project" value="TreeGrafter"/>
</dbReference>
<dbReference type="Pfam" id="PF05739">
    <property type="entry name" value="SNARE"/>
    <property type="match status" value="1"/>
</dbReference>
<keyword evidence="5" id="KW-0653">Protein transport</keyword>
<dbReference type="SUPFAM" id="SSF47661">
    <property type="entry name" value="t-snare proteins"/>
    <property type="match status" value="1"/>
</dbReference>
<evidence type="ECO:0000313" key="13">
    <source>
        <dbReference type="Proteomes" id="UP000785679"/>
    </source>
</evidence>
<evidence type="ECO:0000256" key="8">
    <source>
        <dbReference type="ARBA" id="ARBA00023054"/>
    </source>
</evidence>
<comment type="subcellular location">
    <subcellularLocation>
        <location evidence="1">Golgi apparatus membrane</location>
        <topology evidence="1">Single-pass type IV membrane protein</topology>
    </subcellularLocation>
</comment>
<evidence type="ECO:0000256" key="7">
    <source>
        <dbReference type="ARBA" id="ARBA00023034"/>
    </source>
</evidence>
<comment type="similarity">
    <text evidence="2">Belongs to the syntaxin family.</text>
</comment>
<dbReference type="GO" id="GO:0000149">
    <property type="term" value="F:SNARE binding"/>
    <property type="evidence" value="ECO:0007669"/>
    <property type="project" value="TreeGrafter"/>
</dbReference>
<keyword evidence="6" id="KW-1133">Transmembrane helix</keyword>
<evidence type="ECO:0000256" key="2">
    <source>
        <dbReference type="ARBA" id="ARBA00009063"/>
    </source>
</evidence>
<evidence type="ECO:0000256" key="3">
    <source>
        <dbReference type="ARBA" id="ARBA00022448"/>
    </source>
</evidence>
<evidence type="ECO:0000313" key="12">
    <source>
        <dbReference type="EMBL" id="TNV77799.1"/>
    </source>
</evidence>
<dbReference type="CDD" id="cd15845">
    <property type="entry name" value="SNARE_syntaxin16"/>
    <property type="match status" value="1"/>
</dbReference>
<dbReference type="AlphaFoldDB" id="A0A8J8NP32"/>
<proteinExistence type="inferred from homology"/>
<evidence type="ECO:0000256" key="6">
    <source>
        <dbReference type="ARBA" id="ARBA00022989"/>
    </source>
</evidence>
<dbReference type="InterPro" id="IPR045242">
    <property type="entry name" value="Syntaxin"/>
</dbReference>
<dbReference type="Gene3D" id="1.20.58.70">
    <property type="match status" value="1"/>
</dbReference>
<dbReference type="OrthoDB" id="10251371at2759"/>
<sequence>MSGRNELPPVWVDIQETIEEKLQKAEEKFTELKQLRGLRFKPKFDDNEDRKLDFQIDALVTQLTTTIRDCERDLRDMMKEEDGVATDTQIKNNIKQTYLLRLQEVTRKLRALEKEHLKKMTDLYGQEGEAMFADNKQDQLVIAEVGNITEGRQTQIKKVVTQINELAVIFKELSILVVEQGTVLDRIDYNVQMAKENVQKANVEIEKTLERETSFRAKGCMSCLVTGIAITLGLLVFKHLL</sequence>
<comment type="caution">
    <text evidence="12">The sequence shown here is derived from an EMBL/GenBank/DDBJ whole genome shotgun (WGS) entry which is preliminary data.</text>
</comment>
<dbReference type="PANTHER" id="PTHR19957">
    <property type="entry name" value="SYNTAXIN"/>
    <property type="match status" value="1"/>
</dbReference>